<organism evidence="1 2">
    <name type="scientific">Mesorhizobium prunaredense</name>
    <dbReference type="NCBI Taxonomy" id="1631249"/>
    <lineage>
        <taxon>Bacteria</taxon>
        <taxon>Pseudomonadati</taxon>
        <taxon>Pseudomonadota</taxon>
        <taxon>Alphaproteobacteria</taxon>
        <taxon>Hyphomicrobiales</taxon>
        <taxon>Phyllobacteriaceae</taxon>
        <taxon>Mesorhizobium</taxon>
    </lineage>
</organism>
<dbReference type="Proteomes" id="UP000188388">
    <property type="component" value="Unassembled WGS sequence"/>
</dbReference>
<dbReference type="AlphaFoldDB" id="A0A1R3V585"/>
<dbReference type="EMBL" id="FTPD01000013">
    <property type="protein sequence ID" value="SIT55031.1"/>
    <property type="molecule type" value="Genomic_DNA"/>
</dbReference>
<accession>A0A1R3V585</accession>
<reference evidence="2" key="1">
    <citation type="submission" date="2017-01" db="EMBL/GenBank/DDBJ databases">
        <authorList>
            <person name="Brunel B."/>
        </authorList>
    </citation>
    <scope>NUCLEOTIDE SEQUENCE [LARGE SCALE GENOMIC DNA]</scope>
</reference>
<evidence type="ECO:0000313" key="1">
    <source>
        <dbReference type="EMBL" id="SIT55031.1"/>
    </source>
</evidence>
<sequence length="71" mass="7770">MQGRVQRRLAVAAGEHSSQGPLLNDGYCPAVAVVSGTKTFALPSNSRLLGRPFDFVWLDLLSRRTCKRSLP</sequence>
<gene>
    <name evidence="1" type="ORF">BQ8794_200034</name>
</gene>
<keyword evidence="2" id="KW-1185">Reference proteome</keyword>
<protein>
    <submittedName>
        <fullName evidence="1">Uncharacterized protein</fullName>
    </submittedName>
</protein>
<proteinExistence type="predicted"/>
<evidence type="ECO:0000313" key="2">
    <source>
        <dbReference type="Proteomes" id="UP000188388"/>
    </source>
</evidence>
<name>A0A1R3V585_9HYPH</name>